<evidence type="ECO:0000313" key="2">
    <source>
        <dbReference type="EMBL" id="OEY70566.1"/>
    </source>
</evidence>
<proteinExistence type="predicted"/>
<dbReference type="SUPFAM" id="SSF56219">
    <property type="entry name" value="DNase I-like"/>
    <property type="match status" value="1"/>
</dbReference>
<gene>
    <name evidence="2" type="ORF">BI198_14085</name>
</gene>
<dbReference type="InterPro" id="IPR005135">
    <property type="entry name" value="Endo/exonuclease/phosphatase"/>
</dbReference>
<dbReference type="AlphaFoldDB" id="A0A1E7Q8V3"/>
<dbReference type="STRING" id="1628148.BI198_14085"/>
<organism evidence="2 3">
    <name type="scientific">Rheinheimera salexigens</name>
    <dbReference type="NCBI Taxonomy" id="1628148"/>
    <lineage>
        <taxon>Bacteria</taxon>
        <taxon>Pseudomonadati</taxon>
        <taxon>Pseudomonadota</taxon>
        <taxon>Gammaproteobacteria</taxon>
        <taxon>Chromatiales</taxon>
        <taxon>Chromatiaceae</taxon>
        <taxon>Rheinheimera</taxon>
    </lineage>
</organism>
<dbReference type="Pfam" id="PF03372">
    <property type="entry name" value="Exo_endo_phos"/>
    <property type="match status" value="1"/>
</dbReference>
<dbReference type="OrthoDB" id="9793162at2"/>
<evidence type="ECO:0000259" key="1">
    <source>
        <dbReference type="Pfam" id="PF03372"/>
    </source>
</evidence>
<dbReference type="EMBL" id="MKEK01000001">
    <property type="protein sequence ID" value="OEY70566.1"/>
    <property type="molecule type" value="Genomic_DNA"/>
</dbReference>
<feature type="domain" description="Endonuclease/exonuclease/phosphatase" evidence="1">
    <location>
        <begin position="42"/>
        <end position="235"/>
    </location>
</feature>
<reference evidence="3" key="1">
    <citation type="submission" date="2016-09" db="EMBL/GenBank/DDBJ databases">
        <authorList>
            <person name="Wan X."/>
            <person name="Hou S."/>
        </authorList>
    </citation>
    <scope>NUCLEOTIDE SEQUENCE [LARGE SCALE GENOMIC DNA]</scope>
    <source>
        <strain evidence="3">KH87</strain>
    </source>
</reference>
<accession>A0A1E7Q8V3</accession>
<dbReference type="InterPro" id="IPR036691">
    <property type="entry name" value="Endo/exonu/phosph_ase_sf"/>
</dbReference>
<protein>
    <recommendedName>
        <fullName evidence="1">Endonuclease/exonuclease/phosphatase domain-containing protein</fullName>
    </recommendedName>
</protein>
<comment type="caution">
    <text evidence="2">The sequence shown here is derived from an EMBL/GenBank/DDBJ whole genome shotgun (WGS) entry which is preliminary data.</text>
</comment>
<dbReference type="RefSeq" id="WP_070050120.1">
    <property type="nucleotide sequence ID" value="NZ_CBCSDO010000002.1"/>
</dbReference>
<dbReference type="GO" id="GO:0003824">
    <property type="term" value="F:catalytic activity"/>
    <property type="evidence" value="ECO:0007669"/>
    <property type="project" value="InterPro"/>
</dbReference>
<keyword evidence="3" id="KW-1185">Reference proteome</keyword>
<name>A0A1E7Q8V3_9GAMM</name>
<sequence length="244" mass="27856">MLRPSIAPHQLIHQDQPLDTSLLGVMCWNSQKLTMSPKFQLCLTQLLARYPTQLLLLQEAKLAISNKLHLDGWSYAISPNIQTPAHLFGVLTAGQCAFNDIKPILSQVRELSFATHKSQIITQHPLSNGDSLLVVNIHAINFVSHSQFQQEIAVLRQILLQHEGPLIVAGDFNIWSRSRRLYLTQFCRAMGLKKTMMEDSHHIKTFWREPLDFILYRDLKLRLAVAINTPMVSDHNPIYAQFSL</sequence>
<dbReference type="Proteomes" id="UP000242258">
    <property type="component" value="Unassembled WGS sequence"/>
</dbReference>
<dbReference type="Gene3D" id="3.60.10.10">
    <property type="entry name" value="Endonuclease/exonuclease/phosphatase"/>
    <property type="match status" value="1"/>
</dbReference>
<evidence type="ECO:0000313" key="3">
    <source>
        <dbReference type="Proteomes" id="UP000242258"/>
    </source>
</evidence>
<dbReference type="NCBIfam" id="NF003842">
    <property type="entry name" value="PRK05421.1-4"/>
    <property type="match status" value="1"/>
</dbReference>